<organism evidence="2 3">
    <name type="scientific">Lysinibacillus odysseyi 34hs-1 = NBRC 100172</name>
    <dbReference type="NCBI Taxonomy" id="1220589"/>
    <lineage>
        <taxon>Bacteria</taxon>
        <taxon>Bacillati</taxon>
        <taxon>Bacillota</taxon>
        <taxon>Bacilli</taxon>
        <taxon>Bacillales</taxon>
        <taxon>Bacillaceae</taxon>
        <taxon>Lysinibacillus</taxon>
    </lineage>
</organism>
<proteinExistence type="predicted"/>
<dbReference type="Proteomes" id="UP000030437">
    <property type="component" value="Unassembled WGS sequence"/>
</dbReference>
<dbReference type="EMBL" id="JPVP01000060">
    <property type="protein sequence ID" value="KGR81963.1"/>
    <property type="molecule type" value="Genomic_DNA"/>
</dbReference>
<accession>A0A0A3IGL2</accession>
<sequence length="70" mass="8011">MVFCYDIGARKIKIGKPPGKQQVSTAYTIPVFMMAISIIHAVFACIQMMDTAEREEKFYCTAPIFHFNPY</sequence>
<name>A0A0A3IGL2_9BACI</name>
<protein>
    <submittedName>
        <fullName evidence="2">Uncharacterized protein</fullName>
    </submittedName>
</protein>
<keyword evidence="1" id="KW-0812">Transmembrane</keyword>
<keyword evidence="1" id="KW-0472">Membrane</keyword>
<reference evidence="2 3" key="1">
    <citation type="submission" date="2014-02" db="EMBL/GenBank/DDBJ databases">
        <title>Draft genome sequence of Lysinibacillus odysseyi NBRC 100172.</title>
        <authorList>
            <person name="Zhang F."/>
            <person name="Wang G."/>
            <person name="Zhang L."/>
        </authorList>
    </citation>
    <scope>NUCLEOTIDE SEQUENCE [LARGE SCALE GENOMIC DNA]</scope>
    <source>
        <strain evidence="2 3">NBRC 100172</strain>
    </source>
</reference>
<evidence type="ECO:0000313" key="3">
    <source>
        <dbReference type="Proteomes" id="UP000030437"/>
    </source>
</evidence>
<dbReference type="AlphaFoldDB" id="A0A0A3IGL2"/>
<keyword evidence="1" id="KW-1133">Transmembrane helix</keyword>
<comment type="caution">
    <text evidence="2">The sequence shown here is derived from an EMBL/GenBank/DDBJ whole genome shotgun (WGS) entry which is preliminary data.</text>
</comment>
<keyword evidence="3" id="KW-1185">Reference proteome</keyword>
<evidence type="ECO:0000313" key="2">
    <source>
        <dbReference type="EMBL" id="KGR81963.1"/>
    </source>
</evidence>
<gene>
    <name evidence="2" type="ORF">CD32_21940</name>
</gene>
<evidence type="ECO:0000256" key="1">
    <source>
        <dbReference type="SAM" id="Phobius"/>
    </source>
</evidence>
<feature type="transmembrane region" description="Helical" evidence="1">
    <location>
        <begin position="27"/>
        <end position="46"/>
    </location>
</feature>